<evidence type="ECO:0000256" key="1">
    <source>
        <dbReference type="ARBA" id="ARBA00022723"/>
    </source>
</evidence>
<protein>
    <submittedName>
        <fullName evidence="6">cGMP-dependent 3',5'-cyclic phosphodiesterase-like</fullName>
    </submittedName>
</protein>
<dbReference type="PROSITE" id="PS51845">
    <property type="entry name" value="PDEASE_I_2"/>
    <property type="match status" value="1"/>
</dbReference>
<proteinExistence type="predicted"/>
<evidence type="ECO:0000313" key="5">
    <source>
        <dbReference type="Proteomes" id="UP000301870"/>
    </source>
</evidence>
<dbReference type="GeneID" id="111348105"/>
<keyword evidence="1 3" id="KW-0479">Metal-binding</keyword>
<dbReference type="PRINTS" id="PR00387">
    <property type="entry name" value="PDIESTERASE1"/>
</dbReference>
<evidence type="ECO:0000313" key="6">
    <source>
        <dbReference type="RefSeq" id="XP_022814355.1"/>
    </source>
</evidence>
<dbReference type="Proteomes" id="UP000301870">
    <property type="component" value="Chromosome 7"/>
</dbReference>
<dbReference type="RefSeq" id="XP_022814355.1">
    <property type="nucleotide sequence ID" value="XM_022958587.1"/>
</dbReference>
<reference evidence="6" key="1">
    <citation type="submission" date="2025-08" db="UniProtKB">
        <authorList>
            <consortium name="RefSeq"/>
        </authorList>
    </citation>
    <scope>IDENTIFICATION</scope>
    <source>
        <strain evidence="6">Ishihara</strain>
        <tissue evidence="6">Whole body</tissue>
    </source>
</reference>
<dbReference type="AlphaFoldDB" id="A0A9J7IKG4"/>
<dbReference type="Pfam" id="PF00233">
    <property type="entry name" value="PDEase_I"/>
    <property type="match status" value="1"/>
</dbReference>
<dbReference type="SUPFAM" id="SSF109604">
    <property type="entry name" value="HD-domain/PDEase-like"/>
    <property type="match status" value="1"/>
</dbReference>
<gene>
    <name evidence="6" type="primary">LOC111348105</name>
</gene>
<dbReference type="InterPro" id="IPR036971">
    <property type="entry name" value="PDEase_catalytic_dom_sf"/>
</dbReference>
<dbReference type="InterPro" id="IPR002073">
    <property type="entry name" value="PDEase_catalytic_dom"/>
</dbReference>
<name>A0A9J7IKG4_SPOLT</name>
<dbReference type="GO" id="GO:0046872">
    <property type="term" value="F:metal ion binding"/>
    <property type="evidence" value="ECO:0007669"/>
    <property type="project" value="UniProtKB-KW"/>
</dbReference>
<evidence type="ECO:0000256" key="2">
    <source>
        <dbReference type="ARBA" id="ARBA00022801"/>
    </source>
</evidence>
<feature type="domain" description="PDEase" evidence="4">
    <location>
        <begin position="1"/>
        <end position="196"/>
    </location>
</feature>
<dbReference type="GO" id="GO:0007165">
    <property type="term" value="P:signal transduction"/>
    <property type="evidence" value="ECO:0007669"/>
    <property type="project" value="InterPro"/>
</dbReference>
<feature type="binding site" evidence="3">
    <location>
        <position position="102"/>
    </location>
    <ligand>
        <name>Zn(2+)</name>
        <dbReference type="ChEBI" id="CHEBI:29105"/>
        <label>1</label>
    </ligand>
</feature>
<evidence type="ECO:0000259" key="4">
    <source>
        <dbReference type="PROSITE" id="PS51845"/>
    </source>
</evidence>
<keyword evidence="2" id="KW-0378">Hydrolase</keyword>
<dbReference type="GO" id="GO:0004114">
    <property type="term" value="F:3',5'-cyclic-nucleotide phosphodiesterase activity"/>
    <property type="evidence" value="ECO:0007669"/>
    <property type="project" value="InterPro"/>
</dbReference>
<sequence>MNIIHTETTLAALYSSEGSVMERHHLAQAMCILNTEGCDILESLPRRDYDRAIMMLRDNILATDLANYFKNLDEYKIVSMDYQKSNRTHFAALQALLMNAADLSDQLKDWGCVKKTAAAVLTEFFKQGELEKMRGDSPTSAMDSDKCFIPELEIQFLQTICLPLYELIGKIIPKAAVCTKIIENHMERWEASKPVFSEVPLTAGLSVLLSPELDTLIEINLKEAGKGDLMETETIPDANTTTT</sequence>
<dbReference type="InterPro" id="IPR023088">
    <property type="entry name" value="PDEase"/>
</dbReference>
<dbReference type="PANTHER" id="PTHR11347">
    <property type="entry name" value="CYCLIC NUCLEOTIDE PHOSPHODIESTERASE"/>
    <property type="match status" value="1"/>
</dbReference>
<organism evidence="5 6">
    <name type="scientific">Spodoptera litura</name>
    <name type="common">Asian cotton leafworm</name>
    <dbReference type="NCBI Taxonomy" id="69820"/>
    <lineage>
        <taxon>Eukaryota</taxon>
        <taxon>Metazoa</taxon>
        <taxon>Ecdysozoa</taxon>
        <taxon>Arthropoda</taxon>
        <taxon>Hexapoda</taxon>
        <taxon>Insecta</taxon>
        <taxon>Pterygota</taxon>
        <taxon>Neoptera</taxon>
        <taxon>Endopterygota</taxon>
        <taxon>Lepidoptera</taxon>
        <taxon>Glossata</taxon>
        <taxon>Ditrysia</taxon>
        <taxon>Noctuoidea</taxon>
        <taxon>Noctuidae</taxon>
        <taxon>Amphipyrinae</taxon>
        <taxon>Spodoptera</taxon>
    </lineage>
</organism>
<accession>A0A9J7IKG4</accession>
<dbReference type="OrthoDB" id="295473at2759"/>
<dbReference type="Gene3D" id="1.10.1300.10">
    <property type="entry name" value="3'5'-cyclic nucleotide phosphodiesterase, catalytic domain"/>
    <property type="match status" value="1"/>
</dbReference>
<keyword evidence="5" id="KW-1185">Reference proteome</keyword>
<evidence type="ECO:0000256" key="3">
    <source>
        <dbReference type="PIRSR" id="PIRSR623088-3"/>
    </source>
</evidence>
<dbReference type="KEGG" id="sliu:111348105"/>